<evidence type="ECO:0000313" key="4">
    <source>
        <dbReference type="Proteomes" id="UP000000589"/>
    </source>
</evidence>
<protein>
    <submittedName>
        <fullName evidence="2">Cysteine-rich perinuclear theca 3</fullName>
    </submittedName>
</protein>
<dbReference type="RefSeq" id="NP_001297645.1">
    <property type="nucleotide sequence ID" value="NM_001310716.1"/>
</dbReference>
<proteinExistence type="predicted"/>
<dbReference type="Bgee" id="ENSMUSG00000048573">
    <property type="expression patterns" value="Expressed in spermatid and 10 other cell types or tissues"/>
</dbReference>
<dbReference type="VEuPathDB" id="HostDB:ENSMUSG00000048573"/>
<dbReference type="AlphaFoldDB" id="B1AY64"/>
<dbReference type="HOGENOM" id="CLU_1585937_0_0_1"/>
<dbReference type="PeptideAtlas" id="B1AY64"/>
<dbReference type="ProteomicsDB" id="335179"/>
<dbReference type="STRING" id="10090.ENSMUSP00000108192"/>
<evidence type="ECO:0000313" key="3">
    <source>
        <dbReference type="MGI" id="MGI:1916611"/>
    </source>
</evidence>
<keyword evidence="4" id="KW-1185">Reference proteome</keyword>
<dbReference type="BioGRID-ORCS" id="69361">
    <property type="hits" value="2 hits in 77 CRISPR screens"/>
</dbReference>
<dbReference type="MGI" id="MGI:1916611">
    <property type="gene designation" value="Cypt3"/>
</dbReference>
<reference evidence="2" key="4">
    <citation type="submission" date="2025-09" db="UniProtKB">
        <authorList>
            <consortium name="Ensembl"/>
        </authorList>
    </citation>
    <scope>IDENTIFICATION</scope>
    <source>
        <strain evidence="2">C57BL/6J</strain>
    </source>
</reference>
<dbReference type="Ensembl" id="ENSMUST00000112573.8">
    <property type="protein sequence ID" value="ENSMUSP00000108192.2"/>
    <property type="gene ID" value="ENSMUSG00000048573.11"/>
</dbReference>
<reference evidence="2 4" key="2">
    <citation type="journal article" date="2011" name="PLoS Biol.">
        <title>Modernizing reference genome assemblies.</title>
        <authorList>
            <person name="Church D.M."/>
            <person name="Schneider V.A."/>
            <person name="Graves T."/>
            <person name="Auger K."/>
            <person name="Cunningham F."/>
            <person name="Bouk N."/>
            <person name="Chen H.C."/>
            <person name="Agarwala R."/>
            <person name="McLaren W.M."/>
            <person name="Ritchie G.R."/>
            <person name="Albracht D."/>
            <person name="Kremitzki M."/>
            <person name="Rock S."/>
            <person name="Kotkiewicz H."/>
            <person name="Kremitzki C."/>
            <person name="Wollam A."/>
            <person name="Trani L."/>
            <person name="Fulton L."/>
            <person name="Fulton R."/>
            <person name="Matthews L."/>
            <person name="Whitehead S."/>
            <person name="Chow W."/>
            <person name="Torrance J."/>
            <person name="Dunn M."/>
            <person name="Harden G."/>
            <person name="Threadgold G."/>
            <person name="Wood J."/>
            <person name="Collins J."/>
            <person name="Heath P."/>
            <person name="Griffiths G."/>
            <person name="Pelan S."/>
            <person name="Grafham D."/>
            <person name="Eichler E.E."/>
            <person name="Weinstock G."/>
            <person name="Mardis E.R."/>
            <person name="Wilson R.K."/>
            <person name="Howe K."/>
            <person name="Flicek P."/>
            <person name="Hubbard T."/>
        </authorList>
    </citation>
    <scope>NUCLEOTIDE SEQUENCE [LARGE SCALE GENOMIC DNA]</scope>
    <source>
        <strain evidence="2 4">C57BL/6J</strain>
    </source>
</reference>
<dbReference type="InParanoid" id="B1AY64"/>
<evidence type="ECO:0000313" key="2">
    <source>
        <dbReference type="Ensembl" id="ENSMUSP00000108192.2"/>
    </source>
</evidence>
<dbReference type="Proteomes" id="UP000000589">
    <property type="component" value="Chromosome X"/>
</dbReference>
<sequence length="174" mass="19518">MAQVAKKVHGSRAAAAAAAAAAKAKRSKPKTAAKRFKLNKKRNPRSKLPKRSHRSLIRSLFQSRSCGCCRCCCGFCCYRSRPSRSRITFKFFQITKKGEQSLRRRIRRRIKSATELRLMRSQLELIEPEPTMALEPSEITVALFSHENANVSEPEEVPPCIDSDQVPNGDLASS</sequence>
<dbReference type="PhylomeDB" id="B1AY64"/>
<dbReference type="GeneTree" id="ENSGT00390000016779"/>
<organism evidence="2 4">
    <name type="scientific">Mus musculus</name>
    <name type="common">Mouse</name>
    <dbReference type="NCBI Taxonomy" id="10090"/>
    <lineage>
        <taxon>Eukaryota</taxon>
        <taxon>Metazoa</taxon>
        <taxon>Chordata</taxon>
        <taxon>Craniata</taxon>
        <taxon>Vertebrata</taxon>
        <taxon>Euteleostomi</taxon>
        <taxon>Mammalia</taxon>
        <taxon>Eutheria</taxon>
        <taxon>Euarchontoglires</taxon>
        <taxon>Glires</taxon>
        <taxon>Rodentia</taxon>
        <taxon>Myomorpha</taxon>
        <taxon>Muroidea</taxon>
        <taxon>Muridae</taxon>
        <taxon>Murinae</taxon>
        <taxon>Mus</taxon>
        <taxon>Mus</taxon>
    </lineage>
</organism>
<name>B1AY64_MOUSE</name>
<dbReference type="GeneID" id="69361"/>
<reference evidence="2" key="3">
    <citation type="submission" date="2025-08" db="UniProtKB">
        <authorList>
            <consortium name="Ensembl"/>
        </authorList>
    </citation>
    <scope>IDENTIFICATION</scope>
    <source>
        <strain evidence="2">C57BL/6J</strain>
    </source>
</reference>
<reference evidence="2 4" key="1">
    <citation type="journal article" date="2009" name="PLoS Biol.">
        <title>Lineage-specific biology revealed by a finished genome assembly of the mouse.</title>
        <authorList>
            <consortium name="Mouse Genome Sequencing Consortium"/>
            <person name="Church D.M."/>
            <person name="Goodstadt L."/>
            <person name="Hillier L.W."/>
            <person name="Zody M.C."/>
            <person name="Goldstein S."/>
            <person name="She X."/>
            <person name="Bult C.J."/>
            <person name="Agarwala R."/>
            <person name="Cherry J.L."/>
            <person name="DiCuccio M."/>
            <person name="Hlavina W."/>
            <person name="Kapustin Y."/>
            <person name="Meric P."/>
            <person name="Maglott D."/>
            <person name="Birtle Z."/>
            <person name="Marques A.C."/>
            <person name="Graves T."/>
            <person name="Zhou S."/>
            <person name="Teague B."/>
            <person name="Potamousis K."/>
            <person name="Churas C."/>
            <person name="Place M."/>
            <person name="Herschleb J."/>
            <person name="Runnheim R."/>
            <person name="Forrest D."/>
            <person name="Amos-Landgraf J."/>
            <person name="Schwartz D.C."/>
            <person name="Cheng Z."/>
            <person name="Lindblad-Toh K."/>
            <person name="Eichler E.E."/>
            <person name="Ponting C.P."/>
        </authorList>
    </citation>
    <scope>NUCLEOTIDE SEQUENCE [LARGE SCALE GENOMIC DNA]</scope>
    <source>
        <strain evidence="2 4">C57BL/6J</strain>
    </source>
</reference>
<accession>B1AY64</accession>
<dbReference type="KEGG" id="mmu:69361"/>
<dbReference type="SMR" id="B1AY64"/>
<dbReference type="CTD" id="69361"/>
<dbReference type="ExpressionAtlas" id="B1AY64">
    <property type="expression patterns" value="baseline and differential"/>
</dbReference>
<evidence type="ECO:0000256" key="1">
    <source>
        <dbReference type="SAM" id="MobiDB-lite"/>
    </source>
</evidence>
<feature type="region of interest" description="Disordered" evidence="1">
    <location>
        <begin position="151"/>
        <end position="174"/>
    </location>
</feature>
<dbReference type="AGR" id="MGI:1916611"/>
<dbReference type="OrthoDB" id="10473753at2759"/>
<dbReference type="RNAct" id="B1AY64">
    <property type="molecule type" value="protein"/>
</dbReference>
<gene>
    <name evidence="2 3" type="primary">Cypt3</name>
</gene>
<dbReference type="DNASU" id="69361"/>